<evidence type="ECO:0000259" key="5">
    <source>
        <dbReference type="Pfam" id="PF04548"/>
    </source>
</evidence>
<dbReference type="AlphaFoldDB" id="A0A498NNV1"/>
<dbReference type="STRING" id="84645.A0A498NNV1"/>
<evidence type="ECO:0000256" key="4">
    <source>
        <dbReference type="SAM" id="MobiDB-lite"/>
    </source>
</evidence>
<dbReference type="Gene3D" id="3.40.50.300">
    <property type="entry name" value="P-loop containing nucleotide triphosphate hydrolases"/>
    <property type="match status" value="1"/>
</dbReference>
<dbReference type="InterPro" id="IPR006703">
    <property type="entry name" value="G_AIG1"/>
</dbReference>
<dbReference type="PANTHER" id="PTHR10903:SF170">
    <property type="entry name" value="GTPASE IMAP FAMILY MEMBER 7"/>
    <property type="match status" value="1"/>
</dbReference>
<reference evidence="6 7" key="1">
    <citation type="submission" date="2018-03" db="EMBL/GenBank/DDBJ databases">
        <title>Draft genome sequence of Rohu Carp (Labeo rohita).</title>
        <authorList>
            <person name="Das P."/>
            <person name="Kushwaha B."/>
            <person name="Joshi C.G."/>
            <person name="Kumar D."/>
            <person name="Nagpure N.S."/>
            <person name="Sahoo L."/>
            <person name="Das S.P."/>
            <person name="Bit A."/>
            <person name="Patnaik S."/>
            <person name="Meher P.K."/>
            <person name="Jayasankar P."/>
            <person name="Koringa P.G."/>
            <person name="Patel N.V."/>
            <person name="Hinsu A.T."/>
            <person name="Kumar R."/>
            <person name="Pandey M."/>
            <person name="Agarwal S."/>
            <person name="Srivastava S."/>
            <person name="Singh M."/>
            <person name="Iquebal M.A."/>
            <person name="Jaiswal S."/>
            <person name="Angadi U.B."/>
            <person name="Kumar N."/>
            <person name="Raza M."/>
            <person name="Shah T.M."/>
            <person name="Rai A."/>
            <person name="Jena J.K."/>
        </authorList>
    </citation>
    <scope>NUCLEOTIDE SEQUENCE [LARGE SCALE GENOMIC DNA]</scope>
    <source>
        <strain evidence="6">DASCIFA01</strain>
        <tissue evidence="6">Testis</tissue>
    </source>
</reference>
<evidence type="ECO:0000256" key="1">
    <source>
        <dbReference type="ARBA" id="ARBA00008535"/>
    </source>
</evidence>
<evidence type="ECO:0000313" key="6">
    <source>
        <dbReference type="EMBL" id="RXN33324.1"/>
    </source>
</evidence>
<dbReference type="Pfam" id="PF04548">
    <property type="entry name" value="AIG1"/>
    <property type="match status" value="1"/>
</dbReference>
<name>A0A498NNV1_LABRO</name>
<evidence type="ECO:0000256" key="3">
    <source>
        <dbReference type="ARBA" id="ARBA00023134"/>
    </source>
</evidence>
<keyword evidence="7" id="KW-1185">Reference proteome</keyword>
<dbReference type="PANTHER" id="PTHR10903">
    <property type="entry name" value="GTPASE, IMAP FAMILY MEMBER-RELATED"/>
    <property type="match status" value="1"/>
</dbReference>
<sequence length="433" mass="48259">MGGLSQQLLGDQDSRRGKETWSLAHQVRSEKGKPAWEGSRSNCWEIKTPALHQAGKRHGVWPAGKRGRKENPPGRALIATNGSSTLQALHQSGRRDVGRLLYLACPPMRTRGIGWVSLTCGQQVWRPDQEGSHRADKKEGTPAWEGSRSNCWKIKTLGGGKRRGVWPISFVHWTDNTGVSSATEAADMEKAAMLSSASPACSLLQACRKPDLNLVLCGSDAALKASVSKCFRGEKTLSILHKNGSSTECVLEEEKIHGRLISLVELPALNQLSEEEVMRQTRHCVSLCDPGVNVFIIIIPAGPLTDEDKVEIEKIQKIFDSREHFILLFISSLSVEDHVTDFMKSSRACQTLSSCCGGQYRMMGLNEPGNSRQILELLDYIENMKIEPYSLQMHVKAEKNQVRCELDEQNKKELQRMEDENEDLQQKLQSEGE</sequence>
<dbReference type="Proteomes" id="UP000290572">
    <property type="component" value="Unassembled WGS sequence"/>
</dbReference>
<keyword evidence="2" id="KW-0547">Nucleotide-binding</keyword>
<evidence type="ECO:0000256" key="2">
    <source>
        <dbReference type="ARBA" id="ARBA00022741"/>
    </source>
</evidence>
<dbReference type="InterPro" id="IPR045058">
    <property type="entry name" value="GIMA/IAN/Toc"/>
</dbReference>
<dbReference type="GO" id="GO:0005525">
    <property type="term" value="F:GTP binding"/>
    <property type="evidence" value="ECO:0007669"/>
    <property type="project" value="UniProtKB-KW"/>
</dbReference>
<comment type="similarity">
    <text evidence="1">Belongs to the TRAFAC class TrmE-Era-EngA-EngB-Septin-like GTPase superfamily. AIG1/Toc34/Toc159-like paraseptin GTPase family. IAN subfamily.</text>
</comment>
<comment type="caution">
    <text evidence="6">The sequence shown here is derived from an EMBL/GenBank/DDBJ whole genome shotgun (WGS) entry which is preliminary data.</text>
</comment>
<organism evidence="6 7">
    <name type="scientific">Labeo rohita</name>
    <name type="common">Indian major carp</name>
    <name type="synonym">Cyprinus rohita</name>
    <dbReference type="NCBI Taxonomy" id="84645"/>
    <lineage>
        <taxon>Eukaryota</taxon>
        <taxon>Metazoa</taxon>
        <taxon>Chordata</taxon>
        <taxon>Craniata</taxon>
        <taxon>Vertebrata</taxon>
        <taxon>Euteleostomi</taxon>
        <taxon>Actinopterygii</taxon>
        <taxon>Neopterygii</taxon>
        <taxon>Teleostei</taxon>
        <taxon>Ostariophysi</taxon>
        <taxon>Cypriniformes</taxon>
        <taxon>Cyprinidae</taxon>
        <taxon>Labeoninae</taxon>
        <taxon>Labeonini</taxon>
        <taxon>Labeo</taxon>
    </lineage>
</organism>
<feature type="region of interest" description="Disordered" evidence="4">
    <location>
        <begin position="1"/>
        <end position="39"/>
    </location>
</feature>
<keyword evidence="3" id="KW-0342">GTP-binding</keyword>
<gene>
    <name evidence="6" type="ORF">ROHU_004321</name>
</gene>
<proteinExistence type="inferred from homology"/>
<protein>
    <submittedName>
        <fullName evidence="6">GTPase IMAP family member 8-like protein</fullName>
    </submittedName>
</protein>
<evidence type="ECO:0000313" key="7">
    <source>
        <dbReference type="Proteomes" id="UP000290572"/>
    </source>
</evidence>
<feature type="domain" description="AIG1-type G" evidence="5">
    <location>
        <begin position="238"/>
        <end position="401"/>
    </location>
</feature>
<dbReference type="InterPro" id="IPR027417">
    <property type="entry name" value="P-loop_NTPase"/>
</dbReference>
<accession>A0A498NNV1</accession>
<dbReference type="EMBL" id="QBIY01011272">
    <property type="protein sequence ID" value="RXN33324.1"/>
    <property type="molecule type" value="Genomic_DNA"/>
</dbReference>
<feature type="region of interest" description="Disordered" evidence="4">
    <location>
        <begin position="414"/>
        <end position="433"/>
    </location>
</feature>